<dbReference type="InterPro" id="IPR010876">
    <property type="entry name" value="C1orf43"/>
</dbReference>
<dbReference type="Pfam" id="PF07406">
    <property type="entry name" value="NICE-3"/>
    <property type="match status" value="1"/>
</dbReference>
<dbReference type="Gene3D" id="3.10.10.10">
    <property type="entry name" value="HIV Type 1 Reverse Transcriptase, subunit A, domain 1"/>
    <property type="match status" value="1"/>
</dbReference>
<gene>
    <name evidence="10" type="ORF">EVAR_56495_1</name>
</gene>
<dbReference type="Proteomes" id="UP000299102">
    <property type="component" value="Unassembled WGS sequence"/>
</dbReference>
<dbReference type="PANTHER" id="PTHR21425:SF2">
    <property type="entry name" value="PROTEIN C1ORF43"/>
    <property type="match status" value="1"/>
</dbReference>
<comment type="function">
    <text evidence="1">General regulator of phagocytosis. Required to uptake Gram negative bacterium by macrophages.</text>
</comment>
<accession>A0A4C1XLJ4</accession>
<dbReference type="EMBL" id="BGZK01000868">
    <property type="protein sequence ID" value="GBP63384.1"/>
    <property type="molecule type" value="Genomic_DNA"/>
</dbReference>
<dbReference type="GO" id="GO:0016020">
    <property type="term" value="C:membrane"/>
    <property type="evidence" value="ECO:0007669"/>
    <property type="project" value="UniProtKB-SubCell"/>
</dbReference>
<dbReference type="Gene3D" id="2.40.70.10">
    <property type="entry name" value="Acid Proteases"/>
    <property type="match status" value="1"/>
</dbReference>
<keyword evidence="11" id="KW-1185">Reference proteome</keyword>
<dbReference type="GO" id="GO:0005794">
    <property type="term" value="C:Golgi apparatus"/>
    <property type="evidence" value="ECO:0007669"/>
    <property type="project" value="UniProtKB-SubCell"/>
</dbReference>
<comment type="caution">
    <text evidence="10">The sequence shown here is derived from an EMBL/GenBank/DDBJ whole genome shotgun (WGS) entry which is preliminary data.</text>
</comment>
<keyword evidence="7" id="KW-0333">Golgi apparatus</keyword>
<keyword evidence="6" id="KW-1133">Transmembrane helix</keyword>
<comment type="subcellular location">
    <subcellularLocation>
        <location evidence="4">Golgi apparatus</location>
    </subcellularLocation>
    <subcellularLocation>
        <location evidence="2">Membrane</location>
        <topology evidence="2">Single-pass membrane protein</topology>
    </subcellularLocation>
    <subcellularLocation>
        <location evidence="3">Mitochondrion</location>
    </subcellularLocation>
</comment>
<dbReference type="InterPro" id="IPR021109">
    <property type="entry name" value="Peptidase_aspartic_dom_sf"/>
</dbReference>
<evidence type="ECO:0000256" key="5">
    <source>
        <dbReference type="ARBA" id="ARBA00022692"/>
    </source>
</evidence>
<keyword evidence="5" id="KW-0812">Transmembrane</keyword>
<evidence type="ECO:0000313" key="10">
    <source>
        <dbReference type="EMBL" id="GBP63384.1"/>
    </source>
</evidence>
<evidence type="ECO:0000256" key="8">
    <source>
        <dbReference type="ARBA" id="ARBA00023128"/>
    </source>
</evidence>
<dbReference type="SUPFAM" id="SSF50630">
    <property type="entry name" value="Acid proteases"/>
    <property type="match status" value="1"/>
</dbReference>
<evidence type="ECO:0000313" key="11">
    <source>
        <dbReference type="Proteomes" id="UP000299102"/>
    </source>
</evidence>
<name>A0A4C1XLJ4_EUMVA</name>
<evidence type="ECO:0000256" key="7">
    <source>
        <dbReference type="ARBA" id="ARBA00023034"/>
    </source>
</evidence>
<dbReference type="CDD" id="cd05481">
    <property type="entry name" value="retropepsin_like_LTR_1"/>
    <property type="match status" value="1"/>
</dbReference>
<evidence type="ECO:0000256" key="6">
    <source>
        <dbReference type="ARBA" id="ARBA00022989"/>
    </source>
</evidence>
<proteinExistence type="predicted"/>
<dbReference type="STRING" id="151549.A0A4C1XLJ4"/>
<evidence type="ECO:0000256" key="1">
    <source>
        <dbReference type="ARBA" id="ARBA00002620"/>
    </source>
</evidence>
<dbReference type="AlphaFoldDB" id="A0A4C1XLJ4"/>
<sequence length="528" mass="59782">MWNKSQIKKKSCFQQTVHEMQKNGHFAKLCRTKKNNANKQKNRVNAIEESSNSDDEVYISTIITGEKKNWTENVQVGSVKFTVKLDTGAECNVLPRHLMDKAKGRLKPSRTKILISYTDDRMAVLGETDLQCKLKNEKQNITFKVVEERVMPILGLNTCEKLGLIARVRTLKEGTDDIFEGLGCYKDYEYDIDLIENPKLEIKASRKIPHAIRHEVKQELDRMVKLDVIKPETAPTPAVSPMVIAKQKASYETPQTYHFISRPRNVLTNPPDALTGAVESLMEVNDSNGQITRFAIRSRRGPHVQIGTDAKKILKKEIERRIEAIPRIVHEPRLLSTEPSHYILEPQQPYHYRFRAVDDVQTLEQEIARQDSGLKRHPRESLRAFLLSSLAAPLDGHGQKLVHQFCDTYEYARHHPGDFGEEEYQAYSRLLMKLLDAARLLKSVGTCPRTSPRGTPARRPARLLDAARLRPGLAALPGANKLPAALHKHYTALENMPADSKLEDEVLTVPVRFGNETKTAAPADETAV</sequence>
<evidence type="ECO:0000256" key="9">
    <source>
        <dbReference type="ARBA" id="ARBA00023136"/>
    </source>
</evidence>
<evidence type="ECO:0000256" key="4">
    <source>
        <dbReference type="ARBA" id="ARBA00004555"/>
    </source>
</evidence>
<evidence type="ECO:0000256" key="2">
    <source>
        <dbReference type="ARBA" id="ARBA00004167"/>
    </source>
</evidence>
<dbReference type="GO" id="GO:0005739">
    <property type="term" value="C:mitochondrion"/>
    <property type="evidence" value="ECO:0007669"/>
    <property type="project" value="UniProtKB-SubCell"/>
</dbReference>
<dbReference type="OrthoDB" id="5960253at2759"/>
<dbReference type="PANTHER" id="PTHR21425">
    <property type="entry name" value="NICE-3"/>
    <property type="match status" value="1"/>
</dbReference>
<organism evidence="10 11">
    <name type="scientific">Eumeta variegata</name>
    <name type="common">Bagworm moth</name>
    <name type="synonym">Eumeta japonica</name>
    <dbReference type="NCBI Taxonomy" id="151549"/>
    <lineage>
        <taxon>Eukaryota</taxon>
        <taxon>Metazoa</taxon>
        <taxon>Ecdysozoa</taxon>
        <taxon>Arthropoda</taxon>
        <taxon>Hexapoda</taxon>
        <taxon>Insecta</taxon>
        <taxon>Pterygota</taxon>
        <taxon>Neoptera</taxon>
        <taxon>Endopterygota</taxon>
        <taxon>Lepidoptera</taxon>
        <taxon>Glossata</taxon>
        <taxon>Ditrysia</taxon>
        <taxon>Tineoidea</taxon>
        <taxon>Psychidae</taxon>
        <taxon>Oiketicinae</taxon>
        <taxon>Eumeta</taxon>
    </lineage>
</organism>
<evidence type="ECO:0000256" key="3">
    <source>
        <dbReference type="ARBA" id="ARBA00004173"/>
    </source>
</evidence>
<reference evidence="10 11" key="1">
    <citation type="journal article" date="2019" name="Commun. Biol.">
        <title>The bagworm genome reveals a unique fibroin gene that provides high tensile strength.</title>
        <authorList>
            <person name="Kono N."/>
            <person name="Nakamura H."/>
            <person name="Ohtoshi R."/>
            <person name="Tomita M."/>
            <person name="Numata K."/>
            <person name="Arakawa K."/>
        </authorList>
    </citation>
    <scope>NUCLEOTIDE SEQUENCE [LARGE SCALE GENOMIC DNA]</scope>
</reference>
<keyword evidence="9" id="KW-0472">Membrane</keyword>
<keyword evidence="8" id="KW-0496">Mitochondrion</keyword>
<protein>
    <submittedName>
        <fullName evidence="10">Uncharacterized protein C1orf43 homolog</fullName>
    </submittedName>
</protein>